<reference evidence="15" key="1">
    <citation type="journal article" date="2020" name="mSystems">
        <title>Genome- and Community-Level Interaction Insights into Carbon Utilization and Element Cycling Functions of Hydrothermarchaeota in Hydrothermal Sediment.</title>
        <authorList>
            <person name="Zhou Z."/>
            <person name="Liu Y."/>
            <person name="Xu W."/>
            <person name="Pan J."/>
            <person name="Luo Z.H."/>
            <person name="Li M."/>
        </authorList>
    </citation>
    <scope>NUCLEOTIDE SEQUENCE [LARGE SCALE GENOMIC DNA]</scope>
    <source>
        <strain evidence="14">SpSt-236</strain>
        <strain evidence="13">SpSt-265</strain>
        <strain evidence="15">SpSt-465</strain>
    </source>
</reference>
<dbReference type="Gene3D" id="3.30.70.1050">
    <property type="entry name" value="Trigger factor ribosome-binding domain"/>
    <property type="match status" value="1"/>
</dbReference>
<dbReference type="GO" id="GO:0003755">
    <property type="term" value="F:peptidyl-prolyl cis-trans isomerase activity"/>
    <property type="evidence" value="ECO:0007669"/>
    <property type="project" value="UniProtKB-UniRule"/>
</dbReference>
<dbReference type="InterPro" id="IPR036611">
    <property type="entry name" value="Trigger_fac_ribosome-bd_sf"/>
</dbReference>
<dbReference type="EMBL" id="DSTU01000004">
    <property type="protein sequence ID" value="HFJ53527.1"/>
    <property type="molecule type" value="Genomic_DNA"/>
</dbReference>
<dbReference type="EMBL" id="DSLG01000008">
    <property type="protein sequence ID" value="HEA87688.1"/>
    <property type="molecule type" value="Genomic_DNA"/>
</dbReference>
<dbReference type="EMBL" id="DSKA01000044">
    <property type="protein sequence ID" value="HEE18031.1"/>
    <property type="molecule type" value="Genomic_DNA"/>
</dbReference>
<dbReference type="NCBIfam" id="TIGR00115">
    <property type="entry name" value="tig"/>
    <property type="match status" value="1"/>
</dbReference>
<dbReference type="InterPro" id="IPR046357">
    <property type="entry name" value="PPIase_dom_sf"/>
</dbReference>
<evidence type="ECO:0000259" key="12">
    <source>
        <dbReference type="Pfam" id="PF05698"/>
    </source>
</evidence>
<keyword evidence="7 9" id="KW-0413">Isomerase</keyword>
<dbReference type="EC" id="5.2.1.8" evidence="3 9"/>
<evidence type="ECO:0000256" key="8">
    <source>
        <dbReference type="ARBA" id="ARBA00029986"/>
    </source>
</evidence>
<dbReference type="GO" id="GO:0051301">
    <property type="term" value="P:cell division"/>
    <property type="evidence" value="ECO:0007669"/>
    <property type="project" value="UniProtKB-KW"/>
</dbReference>
<dbReference type="Gene3D" id="3.10.50.40">
    <property type="match status" value="1"/>
</dbReference>
<dbReference type="SUPFAM" id="SSF102735">
    <property type="entry name" value="Trigger factor ribosome-binding domain"/>
    <property type="match status" value="1"/>
</dbReference>
<evidence type="ECO:0000256" key="1">
    <source>
        <dbReference type="ARBA" id="ARBA00000971"/>
    </source>
</evidence>
<dbReference type="PANTHER" id="PTHR30560:SF3">
    <property type="entry name" value="TRIGGER FACTOR-LIKE PROTEIN TIG, CHLOROPLASTIC"/>
    <property type="match status" value="1"/>
</dbReference>
<dbReference type="GO" id="GO:0005737">
    <property type="term" value="C:cytoplasm"/>
    <property type="evidence" value="ECO:0007669"/>
    <property type="project" value="UniProtKB-SubCell"/>
</dbReference>
<evidence type="ECO:0000256" key="3">
    <source>
        <dbReference type="ARBA" id="ARBA00013194"/>
    </source>
</evidence>
<comment type="domain">
    <text evidence="9">Consists of 3 domains; the N-terminus binds the ribosome, the middle domain has PPIase activity, while the C-terminus has intrinsic chaperone activity on its own.</text>
</comment>
<dbReference type="GO" id="GO:0044183">
    <property type="term" value="F:protein folding chaperone"/>
    <property type="evidence" value="ECO:0007669"/>
    <property type="project" value="TreeGrafter"/>
</dbReference>
<dbReference type="SUPFAM" id="SSF54534">
    <property type="entry name" value="FKBP-like"/>
    <property type="match status" value="1"/>
</dbReference>
<dbReference type="InterPro" id="IPR005215">
    <property type="entry name" value="Trig_fac"/>
</dbReference>
<keyword evidence="9" id="KW-0132">Cell division</keyword>
<dbReference type="Pfam" id="PF05697">
    <property type="entry name" value="Trigger_N"/>
    <property type="match status" value="1"/>
</dbReference>
<evidence type="ECO:0000256" key="5">
    <source>
        <dbReference type="ARBA" id="ARBA00023110"/>
    </source>
</evidence>
<dbReference type="PANTHER" id="PTHR30560">
    <property type="entry name" value="TRIGGER FACTOR CHAPERONE AND PEPTIDYL-PROLYL CIS/TRANS ISOMERASE"/>
    <property type="match status" value="1"/>
</dbReference>
<dbReference type="HAMAP" id="MF_00303">
    <property type="entry name" value="Trigger_factor_Tig"/>
    <property type="match status" value="1"/>
</dbReference>
<proteinExistence type="inferred from homology"/>
<dbReference type="InterPro" id="IPR008881">
    <property type="entry name" value="Trigger_fac_ribosome-bd_bac"/>
</dbReference>
<comment type="function">
    <text evidence="9">Involved in protein export. Acts as a chaperone by maintaining the newly synthesized protein in an open conformation. Functions as a peptidyl-prolyl cis-trans isomerase.</text>
</comment>
<feature type="domain" description="Trigger factor ribosome-binding bacterial" evidence="11">
    <location>
        <begin position="16"/>
        <end position="156"/>
    </location>
</feature>
<dbReference type="Gene3D" id="1.10.3120.10">
    <property type="entry name" value="Trigger factor, C-terminal domain"/>
    <property type="match status" value="1"/>
</dbReference>
<evidence type="ECO:0000313" key="15">
    <source>
        <dbReference type="EMBL" id="HFJ53527.1"/>
    </source>
</evidence>
<dbReference type="AlphaFoldDB" id="A0A7C3F1G4"/>
<protein>
    <recommendedName>
        <fullName evidence="4 9">Trigger factor</fullName>
        <shortName evidence="9">TF</shortName>
        <ecNumber evidence="3 9">5.2.1.8</ecNumber>
    </recommendedName>
    <alternativeName>
        <fullName evidence="8 9">PPIase</fullName>
    </alternativeName>
</protein>
<evidence type="ECO:0000259" key="10">
    <source>
        <dbReference type="Pfam" id="PF00254"/>
    </source>
</evidence>
<keyword evidence="9" id="KW-0963">Cytoplasm</keyword>
<keyword evidence="5 9" id="KW-0697">Rotamase</keyword>
<evidence type="ECO:0000256" key="7">
    <source>
        <dbReference type="ARBA" id="ARBA00023235"/>
    </source>
</evidence>
<evidence type="ECO:0000256" key="9">
    <source>
        <dbReference type="HAMAP-Rule" id="MF_00303"/>
    </source>
</evidence>
<evidence type="ECO:0000256" key="6">
    <source>
        <dbReference type="ARBA" id="ARBA00023186"/>
    </source>
</evidence>
<dbReference type="InterPro" id="IPR008880">
    <property type="entry name" value="Trigger_fac_C"/>
</dbReference>
<dbReference type="GO" id="GO:0051083">
    <property type="term" value="P:'de novo' cotranslational protein folding"/>
    <property type="evidence" value="ECO:0007669"/>
    <property type="project" value="TreeGrafter"/>
</dbReference>
<evidence type="ECO:0000313" key="13">
    <source>
        <dbReference type="EMBL" id="HEA87688.1"/>
    </source>
</evidence>
<name>A0A7C3F1G4_UNCW3</name>
<comment type="caution">
    <text evidence="15">The sequence shown here is derived from an EMBL/GenBank/DDBJ whole genome shotgun (WGS) entry which is preliminary data.</text>
</comment>
<dbReference type="GO" id="GO:0015031">
    <property type="term" value="P:protein transport"/>
    <property type="evidence" value="ECO:0007669"/>
    <property type="project" value="UniProtKB-UniRule"/>
</dbReference>
<evidence type="ECO:0000313" key="14">
    <source>
        <dbReference type="EMBL" id="HEE18031.1"/>
    </source>
</evidence>
<evidence type="ECO:0000259" key="11">
    <source>
        <dbReference type="Pfam" id="PF05697"/>
    </source>
</evidence>
<organism evidence="15">
    <name type="scientific">candidate division WOR-3 bacterium</name>
    <dbReference type="NCBI Taxonomy" id="2052148"/>
    <lineage>
        <taxon>Bacteria</taxon>
        <taxon>Bacteria division WOR-3</taxon>
    </lineage>
</organism>
<gene>
    <name evidence="9 15" type="primary">tig</name>
    <name evidence="14" type="ORF">ENP62_00565</name>
    <name evidence="13" type="ORF">ENP94_06760</name>
    <name evidence="15" type="ORF">ENS16_02410</name>
</gene>
<comment type="catalytic activity">
    <reaction evidence="1 9">
        <text>[protein]-peptidylproline (omega=180) = [protein]-peptidylproline (omega=0)</text>
        <dbReference type="Rhea" id="RHEA:16237"/>
        <dbReference type="Rhea" id="RHEA-COMP:10747"/>
        <dbReference type="Rhea" id="RHEA-COMP:10748"/>
        <dbReference type="ChEBI" id="CHEBI:83833"/>
        <dbReference type="ChEBI" id="CHEBI:83834"/>
        <dbReference type="EC" id="5.2.1.8"/>
    </reaction>
</comment>
<dbReference type="Pfam" id="PF00254">
    <property type="entry name" value="FKBP_C"/>
    <property type="match status" value="1"/>
</dbReference>
<feature type="domain" description="PPIase FKBP-type" evidence="10">
    <location>
        <begin position="169"/>
        <end position="243"/>
    </location>
</feature>
<sequence length="423" mass="48282">MPPPRINKIKGAYLEIRVKSPQEWLREVEIEFEPELLKSKMESLLEEYRNKAKIPGFRPGRVPKHILERRLGNALESAAAEELVEQALTEAMEKRGIKPASQPKIEDLEITPDKSIRVKAVIEIIPEFELDDYTALTLERRQPVGFDDEFDKRLATLRNRCAVFQPVQRPAQPGDYVVVDYTLREGDKIVAGPKSNVTLEVGAEGNHPDINKALTGVSVGDERSADITFPADHPDKNLAGRTITYHLKVRRVREKILPEVTDEFAQDLGYENLDALRQAINDEILADREEQMKSELHGQIIDQLTSRYQFEPPASWVQAHLDRLLREFNLPDTPEVREKLKPAALKSARFDCIVLRIAQKENLVVTDEEIESRIQALAQTTGRKPEEIAPYLDNSSYRFQTLQDKVLQLILDRASVKSQTNER</sequence>
<dbReference type="GO" id="GO:0043022">
    <property type="term" value="F:ribosome binding"/>
    <property type="evidence" value="ECO:0007669"/>
    <property type="project" value="TreeGrafter"/>
</dbReference>
<feature type="domain" description="Trigger factor C-terminal" evidence="12">
    <location>
        <begin position="273"/>
        <end position="410"/>
    </location>
</feature>
<keyword evidence="9" id="KW-0131">Cell cycle</keyword>
<dbReference type="PIRSF" id="PIRSF003095">
    <property type="entry name" value="Trigger_factor"/>
    <property type="match status" value="1"/>
</dbReference>
<evidence type="ECO:0000256" key="2">
    <source>
        <dbReference type="ARBA" id="ARBA00005464"/>
    </source>
</evidence>
<comment type="subcellular location">
    <subcellularLocation>
        <location evidence="9">Cytoplasm</location>
    </subcellularLocation>
    <text evidence="9">About half TF is bound to the ribosome near the polypeptide exit tunnel while the other half is free in the cytoplasm.</text>
</comment>
<dbReference type="SUPFAM" id="SSF109998">
    <property type="entry name" value="Triger factor/SurA peptide-binding domain-like"/>
    <property type="match status" value="1"/>
</dbReference>
<accession>A0A7C3F1G4</accession>
<keyword evidence="6 9" id="KW-0143">Chaperone</keyword>
<comment type="similarity">
    <text evidence="2 9">Belongs to the FKBP-type PPIase family. Tig subfamily.</text>
</comment>
<dbReference type="InterPro" id="IPR027304">
    <property type="entry name" value="Trigger_fact/SurA_dom_sf"/>
</dbReference>
<dbReference type="InterPro" id="IPR001179">
    <property type="entry name" value="PPIase_FKBP_dom"/>
</dbReference>
<dbReference type="GO" id="GO:0043335">
    <property type="term" value="P:protein unfolding"/>
    <property type="evidence" value="ECO:0007669"/>
    <property type="project" value="TreeGrafter"/>
</dbReference>
<dbReference type="InterPro" id="IPR037041">
    <property type="entry name" value="Trigger_fac_C_sf"/>
</dbReference>
<dbReference type="Pfam" id="PF05698">
    <property type="entry name" value="Trigger_C"/>
    <property type="match status" value="1"/>
</dbReference>
<evidence type="ECO:0000256" key="4">
    <source>
        <dbReference type="ARBA" id="ARBA00016902"/>
    </source>
</evidence>